<proteinExistence type="predicted"/>
<keyword evidence="3" id="KW-1185">Reference proteome</keyword>
<dbReference type="Gene3D" id="3.20.20.150">
    <property type="entry name" value="Divalent-metal-dependent TIM barrel enzymes"/>
    <property type="match status" value="1"/>
</dbReference>
<keyword evidence="2" id="KW-0413">Isomerase</keyword>
<feature type="domain" description="Xylose isomerase-like TIM barrel" evidence="1">
    <location>
        <begin position="32"/>
        <end position="291"/>
    </location>
</feature>
<dbReference type="AlphaFoldDB" id="A0A4D7AVQ3"/>
<evidence type="ECO:0000313" key="2">
    <source>
        <dbReference type="EMBL" id="QCI58507.1"/>
    </source>
</evidence>
<evidence type="ECO:0000259" key="1">
    <source>
        <dbReference type="Pfam" id="PF01261"/>
    </source>
</evidence>
<reference evidence="3" key="1">
    <citation type="submission" date="2018-12" db="EMBL/GenBank/DDBJ databases">
        <title>Dusodibacter welbiota gen. nov., sp. nov., isolated from human faeces and emended description of the Oscillibacter genus.</title>
        <authorList>
            <person name="Le Roy T."/>
            <person name="Van der Smissen P."/>
            <person name="Delzenne N."/>
            <person name="Muccioli G."/>
            <person name="Collet J.F."/>
            <person name="Cani P.D."/>
        </authorList>
    </citation>
    <scope>NUCLEOTIDE SEQUENCE [LARGE SCALE GENOMIC DNA]</scope>
    <source>
        <strain evidence="3">J115</strain>
    </source>
</reference>
<evidence type="ECO:0000313" key="3">
    <source>
        <dbReference type="Proteomes" id="UP000298642"/>
    </source>
</evidence>
<gene>
    <name evidence="2" type="ORF">EIO64_04130</name>
</gene>
<dbReference type="PANTHER" id="PTHR12110:SF41">
    <property type="entry name" value="INOSOSE DEHYDRATASE"/>
    <property type="match status" value="1"/>
</dbReference>
<dbReference type="SUPFAM" id="SSF51658">
    <property type="entry name" value="Xylose isomerase-like"/>
    <property type="match status" value="1"/>
</dbReference>
<protein>
    <submittedName>
        <fullName evidence="2">Sugar phosphate isomerase/epimerase</fullName>
    </submittedName>
</protein>
<dbReference type="GeneID" id="89522362"/>
<name>A0A4D7AVQ3_9FIRM</name>
<dbReference type="RefSeq" id="WP_119311471.1">
    <property type="nucleotide sequence ID" value="NZ_CP034413.3"/>
</dbReference>
<dbReference type="Pfam" id="PF01261">
    <property type="entry name" value="AP_endonuc_2"/>
    <property type="match status" value="1"/>
</dbReference>
<organism evidence="2 3">
    <name type="scientific">Dysosmobacter welbionis</name>
    <dbReference type="NCBI Taxonomy" id="2093857"/>
    <lineage>
        <taxon>Bacteria</taxon>
        <taxon>Bacillati</taxon>
        <taxon>Bacillota</taxon>
        <taxon>Clostridia</taxon>
        <taxon>Eubacteriales</taxon>
        <taxon>Oscillospiraceae</taxon>
        <taxon>Dysosmobacter</taxon>
    </lineage>
</organism>
<dbReference type="InterPro" id="IPR036237">
    <property type="entry name" value="Xyl_isomerase-like_sf"/>
</dbReference>
<dbReference type="EMBL" id="CP034413">
    <property type="protein sequence ID" value="QCI58507.1"/>
    <property type="molecule type" value="Genomic_DNA"/>
</dbReference>
<sequence>MSLQVTIGTAPCSWGVWWPDGTPSGTPYDIFLDQAAEAGYKALELGPVGYLPTDIGQLREELARRDLSICGGTACYDFLKARSFADVRGDVDDLCKRLQAFDVHYLMTMDGTAMDCKTKAGLKEQQIRTYKLFGEMGSYCRDTYGIEVLMHPERRSLIETREELERLIDLDLCICFDNGHYAAANGNWKQGDRSALDFLEAHIDHIPYLHFKNVSGEIRKMEMEGALAPDDPRMDDIMCDLEDGIIDYEAYRDLLDRLNFRGVGIIEQDCPHATTQEAFEKAKKNLAYLQKIHLIQ</sequence>
<dbReference type="InterPro" id="IPR050312">
    <property type="entry name" value="IolE/XylAMocC-like"/>
</dbReference>
<dbReference type="KEGG" id="obj:EIO64_04130"/>
<accession>A0A4D7AVQ3</accession>
<dbReference type="InterPro" id="IPR013022">
    <property type="entry name" value="Xyl_isomerase-like_TIM-brl"/>
</dbReference>
<dbReference type="PANTHER" id="PTHR12110">
    <property type="entry name" value="HYDROXYPYRUVATE ISOMERASE"/>
    <property type="match status" value="1"/>
</dbReference>
<dbReference type="GO" id="GO:0016853">
    <property type="term" value="F:isomerase activity"/>
    <property type="evidence" value="ECO:0007669"/>
    <property type="project" value="UniProtKB-KW"/>
</dbReference>
<dbReference type="Proteomes" id="UP000298642">
    <property type="component" value="Chromosome"/>
</dbReference>